<dbReference type="OrthoDB" id="9815791at2"/>
<feature type="domain" description="Alcohol dehydrogenase iron-type/glycerol dehydrogenase GldA" evidence="4">
    <location>
        <begin position="20"/>
        <end position="190"/>
    </location>
</feature>
<evidence type="ECO:0000313" key="7">
    <source>
        <dbReference type="Proteomes" id="UP000218896"/>
    </source>
</evidence>
<dbReference type="Proteomes" id="UP000218896">
    <property type="component" value="Unassembled WGS sequence"/>
</dbReference>
<protein>
    <submittedName>
        <fullName evidence="6">Alcohol dehydrogenase</fullName>
    </submittedName>
</protein>
<dbReference type="InterPro" id="IPR001670">
    <property type="entry name" value="ADH_Fe/GldA"/>
</dbReference>
<keyword evidence="7" id="KW-1185">Reference proteome</keyword>
<dbReference type="GO" id="GO:0046872">
    <property type="term" value="F:metal ion binding"/>
    <property type="evidence" value="ECO:0007669"/>
    <property type="project" value="InterPro"/>
</dbReference>
<sequence length="404" mass="42306">MSLVSETPTLSPFQVAALPEIQFGQGQIRQLPQIIQQRGQHALIVTGQNAFISTSSWSVLKTGLEALGITWDWIQVDGEPSPQLVDASVAQHRQSGIDVVAGIGGGSVLDAAKAIAGLLRTGTSVMDHLEGVGNNLPYTGPSVPLIAVPTTAGTGSEATRNAVLSVQGEDGFKKSFRDNQLIARIALVDPDLLASCPRSQIAANGMDALTQLLESYVSTRANPVTDALAWSGMEAFKAGFWAAWEGDHTNASSGYTQLAYASLMSGVTLAQAGLGSVHGFASPLGAFFPMPHGVVCGTLLAEATATNIHALRARSPDSTALPKYARVGRLMTGQSTLSDTEAGDALIECLRVWVRELDLPRLGAYGMAGEDIPRVCAGARGSSMKTNPLELTDAELAGVLECRL</sequence>
<dbReference type="FunFam" id="3.40.50.1970:FF:000003">
    <property type="entry name" value="Alcohol dehydrogenase, iron-containing"/>
    <property type="match status" value="1"/>
</dbReference>
<comment type="caution">
    <text evidence="6">The sequence shown here is derived from an EMBL/GenBank/DDBJ whole genome shotgun (WGS) entry which is preliminary data.</text>
</comment>
<accession>A0A2A2F6V9</accession>
<name>A0A2A2F6V9_9GAMM</name>
<comment type="similarity">
    <text evidence="2">Belongs to the iron-containing alcohol dehydrogenase family.</text>
</comment>
<dbReference type="AlphaFoldDB" id="A0A2A2F6V9"/>
<dbReference type="EMBL" id="NSKD01000003">
    <property type="protein sequence ID" value="PAU80464.1"/>
    <property type="molecule type" value="Genomic_DNA"/>
</dbReference>
<dbReference type="InterPro" id="IPR039697">
    <property type="entry name" value="Alcohol_dehydrogenase_Fe"/>
</dbReference>
<evidence type="ECO:0000259" key="4">
    <source>
        <dbReference type="Pfam" id="PF00465"/>
    </source>
</evidence>
<gene>
    <name evidence="6" type="ORF">CK501_08455</name>
</gene>
<keyword evidence="3" id="KW-0560">Oxidoreductase</keyword>
<feature type="domain" description="Fe-containing alcohol dehydrogenase-like C-terminal" evidence="5">
    <location>
        <begin position="202"/>
        <end position="400"/>
    </location>
</feature>
<dbReference type="InterPro" id="IPR056798">
    <property type="entry name" value="ADH_Fe_C"/>
</dbReference>
<evidence type="ECO:0000256" key="3">
    <source>
        <dbReference type="ARBA" id="ARBA00023002"/>
    </source>
</evidence>
<dbReference type="Gene3D" id="3.40.50.1970">
    <property type="match status" value="1"/>
</dbReference>
<dbReference type="Pfam" id="PF00465">
    <property type="entry name" value="Fe-ADH"/>
    <property type="match status" value="1"/>
</dbReference>
<dbReference type="RefSeq" id="WP_095617305.1">
    <property type="nucleotide sequence ID" value="NZ_NSKD01000003.1"/>
</dbReference>
<dbReference type="PANTHER" id="PTHR11496">
    <property type="entry name" value="ALCOHOL DEHYDROGENASE"/>
    <property type="match status" value="1"/>
</dbReference>
<evidence type="ECO:0000256" key="1">
    <source>
        <dbReference type="ARBA" id="ARBA00001962"/>
    </source>
</evidence>
<dbReference type="GO" id="GO:0004022">
    <property type="term" value="F:alcohol dehydrogenase (NAD+) activity"/>
    <property type="evidence" value="ECO:0007669"/>
    <property type="project" value="TreeGrafter"/>
</dbReference>
<organism evidence="6 7">
    <name type="scientific">Halovibrio salipaludis</name>
    <dbReference type="NCBI Taxonomy" id="2032626"/>
    <lineage>
        <taxon>Bacteria</taxon>
        <taxon>Pseudomonadati</taxon>
        <taxon>Pseudomonadota</taxon>
        <taxon>Gammaproteobacteria</taxon>
        <taxon>Oceanospirillales</taxon>
        <taxon>Halomonadaceae</taxon>
        <taxon>Halovibrio</taxon>
    </lineage>
</organism>
<dbReference type="Pfam" id="PF25137">
    <property type="entry name" value="ADH_Fe_C"/>
    <property type="match status" value="1"/>
</dbReference>
<proteinExistence type="inferred from homology"/>
<dbReference type="Gene3D" id="1.20.1090.10">
    <property type="entry name" value="Dehydroquinate synthase-like - alpha domain"/>
    <property type="match status" value="1"/>
</dbReference>
<reference evidence="6 7" key="1">
    <citation type="submission" date="2017-08" db="EMBL/GenBank/DDBJ databases">
        <title>Halovibrio sewagensis sp. nov., isolated from wastewater of high salinity.</title>
        <authorList>
            <person name="Dong X."/>
            <person name="Zhang G."/>
        </authorList>
    </citation>
    <scope>NUCLEOTIDE SEQUENCE [LARGE SCALE GENOMIC DNA]</scope>
    <source>
        <strain evidence="6 7">YL5-2</strain>
    </source>
</reference>
<dbReference type="SUPFAM" id="SSF56796">
    <property type="entry name" value="Dehydroquinate synthase-like"/>
    <property type="match status" value="1"/>
</dbReference>
<evidence type="ECO:0000313" key="6">
    <source>
        <dbReference type="EMBL" id="PAU80464.1"/>
    </source>
</evidence>
<evidence type="ECO:0000256" key="2">
    <source>
        <dbReference type="ARBA" id="ARBA00007358"/>
    </source>
</evidence>
<evidence type="ECO:0000259" key="5">
    <source>
        <dbReference type="Pfam" id="PF25137"/>
    </source>
</evidence>
<comment type="cofactor">
    <cofactor evidence="1">
        <name>Fe cation</name>
        <dbReference type="ChEBI" id="CHEBI:24875"/>
    </cofactor>
</comment>
<dbReference type="PANTHER" id="PTHR11496:SF102">
    <property type="entry name" value="ALCOHOL DEHYDROGENASE 4"/>
    <property type="match status" value="1"/>
</dbReference>
<dbReference type="CDD" id="cd08183">
    <property type="entry name" value="Fe-ADH-like"/>
    <property type="match status" value="1"/>
</dbReference>